<comment type="caution">
    <text evidence="2">The sequence shown here is derived from an EMBL/GenBank/DDBJ whole genome shotgun (WGS) entry which is preliminary data.</text>
</comment>
<dbReference type="Proteomes" id="UP000634136">
    <property type="component" value="Unassembled WGS sequence"/>
</dbReference>
<feature type="repeat" description="TPR" evidence="1">
    <location>
        <begin position="699"/>
        <end position="732"/>
    </location>
</feature>
<dbReference type="InterPro" id="IPR043376">
    <property type="entry name" value="NPG1-like"/>
</dbReference>
<name>A0A834WQ58_9FABA</name>
<organism evidence="2 3">
    <name type="scientific">Senna tora</name>
    <dbReference type="NCBI Taxonomy" id="362788"/>
    <lineage>
        <taxon>Eukaryota</taxon>
        <taxon>Viridiplantae</taxon>
        <taxon>Streptophyta</taxon>
        <taxon>Embryophyta</taxon>
        <taxon>Tracheophyta</taxon>
        <taxon>Spermatophyta</taxon>
        <taxon>Magnoliopsida</taxon>
        <taxon>eudicotyledons</taxon>
        <taxon>Gunneridae</taxon>
        <taxon>Pentapetalae</taxon>
        <taxon>rosids</taxon>
        <taxon>fabids</taxon>
        <taxon>Fabales</taxon>
        <taxon>Fabaceae</taxon>
        <taxon>Caesalpinioideae</taxon>
        <taxon>Cassia clade</taxon>
        <taxon>Senna</taxon>
    </lineage>
</organism>
<protein>
    <submittedName>
        <fullName evidence="2">Protein NPGR1</fullName>
    </submittedName>
</protein>
<sequence length="738" mass="82776">MSILSGLVADLNCKTYVSLSQFFSKMLCACSGEQFKFEEPPQSPESLATRDFSASGLSSRTGDWESKFDDNQVDEVESTLKEALSLNYEEARALLGRLEYQRGNFDAALQVFQGIDIRGLTPRMIRAISERRKQRKPRSKADHVLPTMMSMHSVSLLLEAILLKAKSLEELGRYTEAAKECRIILDTVESALPSGMPEGIGEDCKLQEMFHKALELLPKLWTQAGSLDEAVSDYRRALVKPWNLEPQRLASVQKDLATTLLYAGVEISLPPQLQAWGQTTPTSNIEEAILLLLILMKKMALKEIEWDAEIMDHLTFALSVSGMFESLADFVEQILPGIYCRADRWYFLALCYSAAGQNEAALNLLKKACGNSEAKHRPHFPSILLGAKLCSEDPNHAPDGINFSRRVIDLAKLQYEHFQGQGHRFLGVCYGAAARLSVLDSERVVYQRESLNSLNQAAVIGNCDPEVIFSLGMEYAVQRNLDAAYENAMMYSDMVVGSSGRGWQLLALIVSAQQRFTDAETIVDFALDESGRMDQLQLLRLKAVLQIAQQQPKQAIETYRILLALIQARKDLHLEYNDQVNALRHEALTERNLEIESWQDLATIYADLGSLLDAKTCVDKARLIDFFSPRSWHITGTLFEAQSLYKEAIVSFSVSLSIEPDYVPSIISTAEMFLKLDMQSLPIARSFLMNALRLEPTNHDAWFNLGLVSKMEGSLQQAADFFQAAYELKLSAPVQRFV</sequence>
<dbReference type="PANTHER" id="PTHR44102">
    <property type="entry name" value="PROTEIN NPG1"/>
    <property type="match status" value="1"/>
</dbReference>
<keyword evidence="3" id="KW-1185">Reference proteome</keyword>
<gene>
    <name evidence="2" type="ORF">G2W53_012875</name>
</gene>
<evidence type="ECO:0000256" key="1">
    <source>
        <dbReference type="PROSITE-ProRule" id="PRU00339"/>
    </source>
</evidence>
<proteinExistence type="predicted"/>
<dbReference type="EMBL" id="JAAIUW010000005">
    <property type="protein sequence ID" value="KAF7830542.1"/>
    <property type="molecule type" value="Genomic_DNA"/>
</dbReference>
<dbReference type="Pfam" id="PF13432">
    <property type="entry name" value="TPR_16"/>
    <property type="match status" value="2"/>
</dbReference>
<dbReference type="OrthoDB" id="29013at2759"/>
<dbReference type="Gene3D" id="1.25.40.10">
    <property type="entry name" value="Tetratricopeptide repeat domain"/>
    <property type="match status" value="4"/>
</dbReference>
<reference evidence="2" key="1">
    <citation type="submission" date="2020-09" db="EMBL/GenBank/DDBJ databases">
        <title>Genome-Enabled Discovery of Anthraquinone Biosynthesis in Senna tora.</title>
        <authorList>
            <person name="Kang S.-H."/>
            <person name="Pandey R.P."/>
            <person name="Lee C.-M."/>
            <person name="Sim J.-S."/>
            <person name="Jeong J.-T."/>
            <person name="Choi B.-S."/>
            <person name="Jung M."/>
            <person name="Ginzburg D."/>
            <person name="Zhao K."/>
            <person name="Won S.Y."/>
            <person name="Oh T.-J."/>
            <person name="Yu Y."/>
            <person name="Kim N.-H."/>
            <person name="Lee O.R."/>
            <person name="Lee T.-H."/>
            <person name="Bashyal P."/>
            <person name="Kim T.-S."/>
            <person name="Lee W.-H."/>
            <person name="Kawkins C."/>
            <person name="Kim C.-K."/>
            <person name="Kim J.S."/>
            <person name="Ahn B.O."/>
            <person name="Rhee S.Y."/>
            <person name="Sohng J.K."/>
        </authorList>
    </citation>
    <scope>NUCLEOTIDE SEQUENCE</scope>
    <source>
        <tissue evidence="2">Leaf</tissue>
    </source>
</reference>
<dbReference type="SUPFAM" id="SSF48452">
    <property type="entry name" value="TPR-like"/>
    <property type="match status" value="2"/>
</dbReference>
<dbReference type="SMART" id="SM00028">
    <property type="entry name" value="TPR"/>
    <property type="match status" value="6"/>
</dbReference>
<dbReference type="InterPro" id="IPR019734">
    <property type="entry name" value="TPR_rpt"/>
</dbReference>
<dbReference type="PANTHER" id="PTHR44102:SF4">
    <property type="entry name" value="PROTEIN NPGR1"/>
    <property type="match status" value="1"/>
</dbReference>
<dbReference type="PROSITE" id="PS50005">
    <property type="entry name" value="TPR"/>
    <property type="match status" value="2"/>
</dbReference>
<dbReference type="AlphaFoldDB" id="A0A834WQ58"/>
<keyword evidence="1" id="KW-0802">TPR repeat</keyword>
<feature type="repeat" description="TPR" evidence="1">
    <location>
        <begin position="629"/>
        <end position="662"/>
    </location>
</feature>
<dbReference type="InterPro" id="IPR011990">
    <property type="entry name" value="TPR-like_helical_dom_sf"/>
</dbReference>
<evidence type="ECO:0000313" key="3">
    <source>
        <dbReference type="Proteomes" id="UP000634136"/>
    </source>
</evidence>
<evidence type="ECO:0000313" key="2">
    <source>
        <dbReference type="EMBL" id="KAF7830542.1"/>
    </source>
</evidence>
<accession>A0A834WQ58</accession>